<comment type="caution">
    <text evidence="5">The sequence shown here is derived from an EMBL/GenBank/DDBJ whole genome shotgun (WGS) entry which is preliminary data.</text>
</comment>
<gene>
    <name evidence="5" type="ORF">E2980_23235</name>
</gene>
<dbReference type="Pfam" id="PF02311">
    <property type="entry name" value="AraC_binding"/>
    <property type="match status" value="1"/>
</dbReference>
<accession>A0A4Y8LMV7</accession>
<evidence type="ECO:0000256" key="1">
    <source>
        <dbReference type="ARBA" id="ARBA00023015"/>
    </source>
</evidence>
<dbReference type="PROSITE" id="PS01124">
    <property type="entry name" value="HTH_ARAC_FAMILY_2"/>
    <property type="match status" value="1"/>
</dbReference>
<dbReference type="Gene3D" id="2.60.120.280">
    <property type="entry name" value="Regulatory protein AraC"/>
    <property type="match status" value="1"/>
</dbReference>
<keyword evidence="6" id="KW-1185">Reference proteome</keyword>
<dbReference type="PANTHER" id="PTHR43280:SF28">
    <property type="entry name" value="HTH-TYPE TRANSCRIPTIONAL ACTIVATOR RHAS"/>
    <property type="match status" value="1"/>
</dbReference>
<dbReference type="SUPFAM" id="SSF46689">
    <property type="entry name" value="Homeodomain-like"/>
    <property type="match status" value="2"/>
</dbReference>
<protein>
    <submittedName>
        <fullName evidence="5">AraC family transcriptional regulator</fullName>
    </submittedName>
</protein>
<dbReference type="SMART" id="SM00342">
    <property type="entry name" value="HTH_ARAC"/>
    <property type="match status" value="1"/>
</dbReference>
<dbReference type="PRINTS" id="PR00032">
    <property type="entry name" value="HTHARAC"/>
</dbReference>
<dbReference type="SUPFAM" id="SSF51215">
    <property type="entry name" value="Regulatory protein AraC"/>
    <property type="match status" value="1"/>
</dbReference>
<dbReference type="InterPro" id="IPR037923">
    <property type="entry name" value="HTH-like"/>
</dbReference>
<reference evidence="5 6" key="1">
    <citation type="submission" date="2019-03" db="EMBL/GenBank/DDBJ databases">
        <title>Cohnella endophytica sp. nov., a novel endophytic bacterium isolated from bark of Sonneratia apetala.</title>
        <authorList>
            <person name="Tuo L."/>
        </authorList>
    </citation>
    <scope>NUCLEOTIDE SEQUENCE [LARGE SCALE GENOMIC DNA]</scope>
    <source>
        <strain evidence="5 6">CCTCC AB 208254</strain>
    </source>
</reference>
<evidence type="ECO:0000313" key="6">
    <source>
        <dbReference type="Proteomes" id="UP000297900"/>
    </source>
</evidence>
<organism evidence="5 6">
    <name type="scientific">Cohnella luojiensis</name>
    <dbReference type="NCBI Taxonomy" id="652876"/>
    <lineage>
        <taxon>Bacteria</taxon>
        <taxon>Bacillati</taxon>
        <taxon>Bacillota</taxon>
        <taxon>Bacilli</taxon>
        <taxon>Bacillales</taxon>
        <taxon>Paenibacillaceae</taxon>
        <taxon>Cohnella</taxon>
    </lineage>
</organism>
<dbReference type="InterPro" id="IPR020449">
    <property type="entry name" value="Tscrpt_reg_AraC-type_HTH"/>
</dbReference>
<dbReference type="InterPro" id="IPR009057">
    <property type="entry name" value="Homeodomain-like_sf"/>
</dbReference>
<proteinExistence type="predicted"/>
<evidence type="ECO:0000256" key="3">
    <source>
        <dbReference type="ARBA" id="ARBA00023163"/>
    </source>
</evidence>
<dbReference type="GO" id="GO:0003700">
    <property type="term" value="F:DNA-binding transcription factor activity"/>
    <property type="evidence" value="ECO:0007669"/>
    <property type="project" value="InterPro"/>
</dbReference>
<dbReference type="OrthoDB" id="9813413at2"/>
<feature type="domain" description="HTH araC/xylS-type" evidence="4">
    <location>
        <begin position="180"/>
        <end position="279"/>
    </location>
</feature>
<evidence type="ECO:0000313" key="5">
    <source>
        <dbReference type="EMBL" id="TFE19452.1"/>
    </source>
</evidence>
<dbReference type="EMBL" id="SOMN01000061">
    <property type="protein sequence ID" value="TFE19452.1"/>
    <property type="molecule type" value="Genomic_DNA"/>
</dbReference>
<dbReference type="Pfam" id="PF12833">
    <property type="entry name" value="HTH_18"/>
    <property type="match status" value="1"/>
</dbReference>
<dbReference type="PANTHER" id="PTHR43280">
    <property type="entry name" value="ARAC-FAMILY TRANSCRIPTIONAL REGULATOR"/>
    <property type="match status" value="1"/>
</dbReference>
<dbReference type="Gene3D" id="1.10.10.60">
    <property type="entry name" value="Homeodomain-like"/>
    <property type="match status" value="2"/>
</dbReference>
<dbReference type="InterPro" id="IPR003313">
    <property type="entry name" value="AraC-bd"/>
</dbReference>
<keyword evidence="3" id="KW-0804">Transcription</keyword>
<evidence type="ECO:0000259" key="4">
    <source>
        <dbReference type="PROSITE" id="PS01124"/>
    </source>
</evidence>
<dbReference type="AlphaFoldDB" id="A0A4Y8LMV7"/>
<name>A0A4Y8LMV7_9BACL</name>
<dbReference type="Proteomes" id="UP000297900">
    <property type="component" value="Unassembled WGS sequence"/>
</dbReference>
<sequence length="281" mass="33085">MEEPVKLHLTLPLMEPNTYLVFPESVGRYNDMPDHRTEREADALPYFNLHYVAAGEGYVEDEGGWRLVQPGDAFFYFPNRPQKYRSSEDNPWDVYWMHFYGHRVSEYLTELGFRRSVVWSTNRNELLKEQMEKLIREIHSRKLLRPPVLSILAYGVLTEFMAQAVPHDSTRNQDTIRAMTELLPAMQDTACEPFSLEFWANKAGISTYYFCKMFRKATQLSPMDFITLCRIRHAKQMLLDDPNQPIYHVAQECGYESVSYFIKRFKEKEGVTPTVYRQLHA</sequence>
<keyword evidence="2" id="KW-0238">DNA-binding</keyword>
<keyword evidence="1" id="KW-0805">Transcription regulation</keyword>
<dbReference type="GO" id="GO:0043565">
    <property type="term" value="F:sequence-specific DNA binding"/>
    <property type="evidence" value="ECO:0007669"/>
    <property type="project" value="InterPro"/>
</dbReference>
<dbReference type="InterPro" id="IPR018060">
    <property type="entry name" value="HTH_AraC"/>
</dbReference>
<evidence type="ECO:0000256" key="2">
    <source>
        <dbReference type="ARBA" id="ARBA00023125"/>
    </source>
</evidence>